<gene>
    <name evidence="6" type="ORF">psal_cds_742</name>
</gene>
<keyword evidence="7" id="KW-1185">Reference proteome</keyword>
<dbReference type="GO" id="GO:0008270">
    <property type="term" value="F:zinc ion binding"/>
    <property type="evidence" value="ECO:0007669"/>
    <property type="project" value="UniProtKB-KW"/>
</dbReference>
<evidence type="ECO:0000256" key="2">
    <source>
        <dbReference type="ARBA" id="ARBA00022771"/>
    </source>
</evidence>
<feature type="domain" description="RING-type" evidence="5">
    <location>
        <begin position="43"/>
        <end position="83"/>
    </location>
</feature>
<dbReference type="InterPro" id="IPR013083">
    <property type="entry name" value="Znf_RING/FYVE/PHD"/>
</dbReference>
<keyword evidence="1" id="KW-0479">Metal-binding</keyword>
<evidence type="ECO:0000256" key="4">
    <source>
        <dbReference type="PROSITE-ProRule" id="PRU00175"/>
    </source>
</evidence>
<dbReference type="EMBL" id="KC977571">
    <property type="protein sequence ID" value="AGO84725.1"/>
    <property type="molecule type" value="Genomic_DNA"/>
</dbReference>
<evidence type="ECO:0000259" key="5">
    <source>
        <dbReference type="PROSITE" id="PS50089"/>
    </source>
</evidence>
<dbReference type="SMART" id="SM00184">
    <property type="entry name" value="RING"/>
    <property type="match status" value="1"/>
</dbReference>
<proteinExistence type="predicted"/>
<dbReference type="Gene3D" id="3.30.40.10">
    <property type="entry name" value="Zinc/RING finger domain, C3HC4 (zinc finger)"/>
    <property type="match status" value="1"/>
</dbReference>
<dbReference type="InterPro" id="IPR018957">
    <property type="entry name" value="Znf_C3HC4_RING-type"/>
</dbReference>
<sequence>MYLQHRPDVGTSGAAGGQDRVFAWPDDVPRMAAAKEQAWPDACPVCCDAPAFYKTACRHAFCLDCLRRLATDDGGRISCPLCRSPVVLKFYKNRIIEGAENGGRPAARQMLAFFDTRPDDVLSVLARDTAVLFRALEQHPAEVLAIDATSQSPPHFLPGAFALSLRMTRLADRTVPHALQQMHTVNAPHPIESLHDCRLTFKPATTRLVDVASVTDHIVASVADALGIYYGMRNVLRHMSNLGLPETVVFRHLHPLQTTVTMTDGTVMNLLQYAVIDLLDRHEPDAVRRWLAGPMNADGCPSLVRTVAGHPHPRRREQEAIIAALLSVRAGLSSDGPPSRWDHEFDKILHGDPVDAQQDSNQSDHIRRFVDAIAAVDHHQDSCDDCSAVRHEPKHSITGQVRTVHPELLANVARAVRPTVNRSCLSDDGWMTSDVIMDQTGHRTCDVDRALDYLIDCSMVVSQERHSCDGDVTWYRYVGQ</sequence>
<dbReference type="PROSITE" id="PS50089">
    <property type="entry name" value="ZF_RING_2"/>
    <property type="match status" value="1"/>
</dbReference>
<reference evidence="6 7" key="1">
    <citation type="journal article" date="2013" name="Science">
        <title>Pandoraviruses: amoeba viruses with genomes up to 2.5 Mb reaching that of parasitic eukaryotes.</title>
        <authorList>
            <person name="Philippe N."/>
            <person name="Legendre M."/>
            <person name="Doutre G."/>
            <person name="Coute Y."/>
            <person name="Poirot O."/>
            <person name="Lescot M."/>
            <person name="Arslan D."/>
            <person name="Seltzer V."/>
            <person name="Bertaux L."/>
            <person name="Bruley C."/>
            <person name="Garin J."/>
            <person name="Claverie J.M."/>
            <person name="Abergel C."/>
        </authorList>
    </citation>
    <scope>NUCLEOTIDE SEQUENCE [LARGE SCALE GENOMIC DNA]</scope>
</reference>
<dbReference type="Pfam" id="PF00097">
    <property type="entry name" value="zf-C3HC4"/>
    <property type="match status" value="1"/>
</dbReference>
<keyword evidence="2 4" id="KW-0863">Zinc-finger</keyword>
<protein>
    <submittedName>
        <fullName evidence="6">Ring finger protein</fullName>
    </submittedName>
</protein>
<dbReference type="PROSITE" id="PS00518">
    <property type="entry name" value="ZF_RING_1"/>
    <property type="match status" value="1"/>
</dbReference>
<keyword evidence="3" id="KW-0862">Zinc</keyword>
<accession>S4W3A3</accession>
<name>S4W3A3_9VIRU</name>
<organism evidence="6 7">
    <name type="scientific">Pandoravirus salinus</name>
    <dbReference type="NCBI Taxonomy" id="1349410"/>
    <lineage>
        <taxon>Viruses</taxon>
        <taxon>Pandoravirus</taxon>
    </lineage>
</organism>
<dbReference type="GeneID" id="16606512"/>
<dbReference type="KEGG" id="vg:16606512"/>
<dbReference type="SUPFAM" id="SSF57850">
    <property type="entry name" value="RING/U-box"/>
    <property type="match status" value="1"/>
</dbReference>
<evidence type="ECO:0000313" key="7">
    <source>
        <dbReference type="Proteomes" id="UP000204584"/>
    </source>
</evidence>
<evidence type="ECO:0000313" key="6">
    <source>
        <dbReference type="EMBL" id="AGO84725.1"/>
    </source>
</evidence>
<evidence type="ECO:0000256" key="1">
    <source>
        <dbReference type="ARBA" id="ARBA00022723"/>
    </source>
</evidence>
<evidence type="ECO:0000256" key="3">
    <source>
        <dbReference type="ARBA" id="ARBA00022833"/>
    </source>
</evidence>
<dbReference type="InterPro" id="IPR017907">
    <property type="entry name" value="Znf_RING_CS"/>
</dbReference>
<dbReference type="RefSeq" id="YP_008437798.1">
    <property type="nucleotide sequence ID" value="NC_022098.1"/>
</dbReference>
<dbReference type="InterPro" id="IPR001841">
    <property type="entry name" value="Znf_RING"/>
</dbReference>
<dbReference type="Proteomes" id="UP000204584">
    <property type="component" value="Segment"/>
</dbReference>